<proteinExistence type="predicted"/>
<dbReference type="Pfam" id="PF06089">
    <property type="entry name" value="Asparaginase_II"/>
    <property type="match status" value="1"/>
</dbReference>
<dbReference type="InterPro" id="IPR010349">
    <property type="entry name" value="Asparaginase_II"/>
</dbReference>
<dbReference type="EMBL" id="JAQJAN010000019">
    <property type="protein sequence ID" value="KAJ5708776.1"/>
    <property type="molecule type" value="Genomic_DNA"/>
</dbReference>
<evidence type="ECO:0000313" key="1">
    <source>
        <dbReference type="EMBL" id="KAJ5708776.1"/>
    </source>
</evidence>
<dbReference type="PANTHER" id="PTHR42110:SF1">
    <property type="entry name" value="L-ASPARAGINASE, PUTATIVE (AFU_ORTHOLOGUE AFUA_3G11890)-RELATED"/>
    <property type="match status" value="1"/>
</dbReference>
<dbReference type="Proteomes" id="UP001215712">
    <property type="component" value="Unassembled WGS sequence"/>
</dbReference>
<name>A0AAD6HC57_9EURO</name>
<reference evidence="1" key="1">
    <citation type="journal article" date="2023" name="IMA Fungus">
        <title>Comparative genomic study of the Penicillium genus elucidates a diverse pangenome and 15 lateral gene transfer events.</title>
        <authorList>
            <person name="Petersen C."/>
            <person name="Sorensen T."/>
            <person name="Nielsen M.R."/>
            <person name="Sondergaard T.E."/>
            <person name="Sorensen J.L."/>
            <person name="Fitzpatrick D.A."/>
            <person name="Frisvad J.C."/>
            <person name="Nielsen K.L."/>
        </authorList>
    </citation>
    <scope>NUCLEOTIDE SEQUENCE</scope>
    <source>
        <strain evidence="1">IBT 17514</strain>
    </source>
</reference>
<protein>
    <submittedName>
        <fullName evidence="1">L-asparaginase II</fullName>
    </submittedName>
</protein>
<reference evidence="1" key="2">
    <citation type="submission" date="2023-01" db="EMBL/GenBank/DDBJ databases">
        <authorList>
            <person name="Petersen C."/>
        </authorList>
    </citation>
    <scope>NUCLEOTIDE SEQUENCE</scope>
    <source>
        <strain evidence="1">IBT 17514</strain>
    </source>
</reference>
<comment type="caution">
    <text evidence="1">The sequence shown here is derived from an EMBL/GenBank/DDBJ whole genome shotgun (WGS) entry which is preliminary data.</text>
</comment>
<gene>
    <name evidence="1" type="ORF">N7493_010110</name>
</gene>
<dbReference type="PANTHER" id="PTHR42110">
    <property type="entry name" value="L-ASPARAGINASE, PUTATIVE (AFU_ORTHOLOGUE AFUA_3G11890)-RELATED"/>
    <property type="match status" value="1"/>
</dbReference>
<keyword evidence="2" id="KW-1185">Reference proteome</keyword>
<sequence>MRTVLSNDYVISDRGGVIENRHAVHAAIVDSTGRLLYSLGDPSRVTLARSAAKPAQAVAIFETGAFDRFDFDDADLALMCASHSSEERHVARARDILKKIGAHEGNLKCGGHTPLSDAVNRAWIKSDFTPTAVCSNCSGKHAGMIAATIALGADVETYHLPTHPIQVQVKKAVNEICGLDEQDSRWGLDGCNLPAPAFPLLYLARMYASFATAASGNHTTTTQSPRALAQARVFRAMSQNSEYVGGEDRFCTILMRAYQGLLIGKLGADGCYGVGIQESEQTKRLGGNGSIGIAIKIEDGHVDALYSAVAEILEQLQIGNPAMRQELARFHSSVIKNTVGIVTGKLVPCFQLREL</sequence>
<evidence type="ECO:0000313" key="2">
    <source>
        <dbReference type="Proteomes" id="UP001215712"/>
    </source>
</evidence>
<accession>A0AAD6HC57</accession>
<organism evidence="1 2">
    <name type="scientific">Penicillium malachiteum</name>
    <dbReference type="NCBI Taxonomy" id="1324776"/>
    <lineage>
        <taxon>Eukaryota</taxon>
        <taxon>Fungi</taxon>
        <taxon>Dikarya</taxon>
        <taxon>Ascomycota</taxon>
        <taxon>Pezizomycotina</taxon>
        <taxon>Eurotiomycetes</taxon>
        <taxon>Eurotiomycetidae</taxon>
        <taxon>Eurotiales</taxon>
        <taxon>Aspergillaceae</taxon>
        <taxon>Penicillium</taxon>
    </lineage>
</organism>
<dbReference type="AlphaFoldDB" id="A0AAD6HC57"/>